<dbReference type="CDD" id="cd02440">
    <property type="entry name" value="AdoMet_MTases"/>
    <property type="match status" value="1"/>
</dbReference>
<evidence type="ECO:0000313" key="2">
    <source>
        <dbReference type="EMBL" id="SEH94112.1"/>
    </source>
</evidence>
<dbReference type="Proteomes" id="UP000198988">
    <property type="component" value="Unassembled WGS sequence"/>
</dbReference>
<dbReference type="GO" id="GO:0008168">
    <property type="term" value="F:methyltransferase activity"/>
    <property type="evidence" value="ECO:0007669"/>
    <property type="project" value="UniProtKB-KW"/>
</dbReference>
<evidence type="ECO:0000313" key="3">
    <source>
        <dbReference type="Proteomes" id="UP000198988"/>
    </source>
</evidence>
<dbReference type="InterPro" id="IPR041698">
    <property type="entry name" value="Methyltransf_25"/>
</dbReference>
<dbReference type="SUPFAM" id="SSF53335">
    <property type="entry name" value="S-adenosyl-L-methionine-dependent methyltransferases"/>
    <property type="match status" value="1"/>
</dbReference>
<dbReference type="EMBL" id="CDSC02000346">
    <property type="protein sequence ID" value="SEH94112.1"/>
    <property type="molecule type" value="Genomic_DNA"/>
</dbReference>
<organism evidence="2 3">
    <name type="scientific">Bathymodiolus azoricus thioautotrophic gill symbiont</name>
    <dbReference type="NCBI Taxonomy" id="235205"/>
    <lineage>
        <taxon>Bacteria</taxon>
        <taxon>Pseudomonadati</taxon>
        <taxon>Pseudomonadota</taxon>
        <taxon>Gammaproteobacteria</taxon>
        <taxon>sulfur-oxidizing symbionts</taxon>
    </lineage>
</organism>
<reference evidence="3" key="1">
    <citation type="submission" date="2016-06" db="EMBL/GenBank/DDBJ databases">
        <authorList>
            <person name="Petersen J."/>
            <person name="Sayavedra L."/>
        </authorList>
    </citation>
    <scope>NUCLEOTIDE SEQUENCE [LARGE SCALE GENOMIC DNA]</scope>
    <source>
        <strain evidence="3">BazSymA</strain>
    </source>
</reference>
<dbReference type="InterPro" id="IPR029063">
    <property type="entry name" value="SAM-dependent_MTases_sf"/>
</dbReference>
<dbReference type="InterPro" id="IPR050508">
    <property type="entry name" value="Methyltransf_Superfamily"/>
</dbReference>
<feature type="domain" description="Methyltransferase" evidence="1">
    <location>
        <begin position="46"/>
        <end position="136"/>
    </location>
</feature>
<gene>
    <name evidence="2" type="ORF">BAZSYMA_ACONTIG00080_7</name>
</gene>
<protein>
    <submittedName>
        <fullName evidence="2">Protein containing Methyltransferase type 11domain</fullName>
    </submittedName>
</protein>
<name>A0A1H6LZ01_9GAMM</name>
<dbReference type="Gene3D" id="3.40.50.150">
    <property type="entry name" value="Vaccinia Virus protein VP39"/>
    <property type="match status" value="1"/>
</dbReference>
<dbReference type="AlphaFoldDB" id="A0A1H6LZ01"/>
<dbReference type="GO" id="GO:0032259">
    <property type="term" value="P:methylation"/>
    <property type="evidence" value="ECO:0007669"/>
    <property type="project" value="UniProtKB-KW"/>
</dbReference>
<accession>A0A1H6LZ01</accession>
<keyword evidence="2" id="KW-0808">Transferase</keyword>
<sequence length="218" mass="25930">MNYDGYEKYDNQVAETYDIARKEEEHWKFENEYIKNRYKNFKTDRVLDLPVGTGRFLNYYVNVKEIFGCDISKDMLNKAKLAVTNSKENVFLSKEDAFNLSYADNYFDEIICFRLLHLIPPELRENLFKEFHRVLKGNLVLQVYLSRDYTLLEKVKNKIICFFNAMPNTKAWSHIKSYPLSLEELNRLINSVPMKVNKKNFLCQYTGADVYVFELSKD</sequence>
<dbReference type="PANTHER" id="PTHR42912">
    <property type="entry name" value="METHYLTRANSFERASE"/>
    <property type="match status" value="1"/>
</dbReference>
<proteinExistence type="predicted"/>
<dbReference type="Pfam" id="PF13649">
    <property type="entry name" value="Methyltransf_25"/>
    <property type="match status" value="1"/>
</dbReference>
<evidence type="ECO:0000259" key="1">
    <source>
        <dbReference type="Pfam" id="PF13649"/>
    </source>
</evidence>
<dbReference type="RefSeq" id="WP_195910137.1">
    <property type="nucleotide sequence ID" value="NZ_CDSC02000346.1"/>
</dbReference>
<keyword evidence="2" id="KW-0489">Methyltransferase</keyword>